<dbReference type="EMBL" id="BAABKK010000024">
    <property type="protein sequence ID" value="GAA5197385.1"/>
    <property type="molecule type" value="Genomic_DNA"/>
</dbReference>
<dbReference type="RefSeq" id="WP_345450581.1">
    <property type="nucleotide sequence ID" value="NZ_BAABKK010000024.1"/>
</dbReference>
<sequence>MAHWAGVCPGSHESGGIKKPGGRRNGNKALGAALGNAAMGAARTKNTYLRERYYRLAARRGKQRAIVAIEHSLLTAIWHMLMNNLDYLELGPDHFTRREPTHVMRRITKQANAPGLTVRFNPIHQTAAAT</sequence>
<protein>
    <recommendedName>
        <fullName evidence="2">Transposase IS116/IS110/IS902 C-terminal domain-containing protein</fullName>
    </recommendedName>
</protein>
<organism evidence="3 4">
    <name type="scientific">Arthrobacter gyeryongensis</name>
    <dbReference type="NCBI Taxonomy" id="1650592"/>
    <lineage>
        <taxon>Bacteria</taxon>
        <taxon>Bacillati</taxon>
        <taxon>Actinomycetota</taxon>
        <taxon>Actinomycetes</taxon>
        <taxon>Micrococcales</taxon>
        <taxon>Micrococcaceae</taxon>
        <taxon>Arthrobacter</taxon>
    </lineage>
</organism>
<proteinExistence type="predicted"/>
<evidence type="ECO:0000313" key="3">
    <source>
        <dbReference type="EMBL" id="GAA5197385.1"/>
    </source>
</evidence>
<gene>
    <name evidence="3" type="ORF">GCM10023346_31840</name>
</gene>
<name>A0ABP9SLU5_9MICC</name>
<evidence type="ECO:0000313" key="4">
    <source>
        <dbReference type="Proteomes" id="UP001500200"/>
    </source>
</evidence>
<comment type="caution">
    <text evidence="3">The sequence shown here is derived from an EMBL/GenBank/DDBJ whole genome shotgun (WGS) entry which is preliminary data.</text>
</comment>
<dbReference type="InterPro" id="IPR047650">
    <property type="entry name" value="Transpos_IS110"/>
</dbReference>
<dbReference type="Proteomes" id="UP001500200">
    <property type="component" value="Unassembled WGS sequence"/>
</dbReference>
<evidence type="ECO:0000259" key="2">
    <source>
        <dbReference type="Pfam" id="PF02371"/>
    </source>
</evidence>
<dbReference type="PANTHER" id="PTHR33055">
    <property type="entry name" value="TRANSPOSASE FOR INSERTION SEQUENCE ELEMENT IS1111A"/>
    <property type="match status" value="1"/>
</dbReference>
<keyword evidence="4" id="KW-1185">Reference proteome</keyword>
<evidence type="ECO:0000256" key="1">
    <source>
        <dbReference type="SAM" id="MobiDB-lite"/>
    </source>
</evidence>
<reference evidence="4" key="1">
    <citation type="journal article" date="2019" name="Int. J. Syst. Evol. Microbiol.">
        <title>The Global Catalogue of Microorganisms (GCM) 10K type strain sequencing project: providing services to taxonomists for standard genome sequencing and annotation.</title>
        <authorList>
            <consortium name="The Broad Institute Genomics Platform"/>
            <consortium name="The Broad Institute Genome Sequencing Center for Infectious Disease"/>
            <person name="Wu L."/>
            <person name="Ma J."/>
        </authorList>
    </citation>
    <scope>NUCLEOTIDE SEQUENCE [LARGE SCALE GENOMIC DNA]</scope>
    <source>
        <strain evidence="4">JCM 18514</strain>
    </source>
</reference>
<feature type="region of interest" description="Disordered" evidence="1">
    <location>
        <begin position="1"/>
        <end position="24"/>
    </location>
</feature>
<dbReference type="PANTHER" id="PTHR33055:SF15">
    <property type="entry name" value="TRANSPOSASE-RELATED"/>
    <property type="match status" value="1"/>
</dbReference>
<dbReference type="InterPro" id="IPR003346">
    <property type="entry name" value="Transposase_20"/>
</dbReference>
<dbReference type="Pfam" id="PF02371">
    <property type="entry name" value="Transposase_20"/>
    <property type="match status" value="1"/>
</dbReference>
<feature type="domain" description="Transposase IS116/IS110/IS902 C-terminal" evidence="2">
    <location>
        <begin position="2"/>
        <end position="53"/>
    </location>
</feature>
<accession>A0ABP9SLU5</accession>